<dbReference type="EMBL" id="KN819409">
    <property type="protein sequence ID" value="KIJ10310.1"/>
    <property type="molecule type" value="Genomic_DNA"/>
</dbReference>
<reference evidence="1 2" key="1">
    <citation type="submission" date="2014-06" db="EMBL/GenBank/DDBJ databases">
        <authorList>
            <consortium name="DOE Joint Genome Institute"/>
            <person name="Kuo A."/>
            <person name="Kohler A."/>
            <person name="Nagy L.G."/>
            <person name="Floudas D."/>
            <person name="Copeland A."/>
            <person name="Barry K.W."/>
            <person name="Cichocki N."/>
            <person name="Veneault-Fourrey C."/>
            <person name="LaButti K."/>
            <person name="Lindquist E.A."/>
            <person name="Lipzen A."/>
            <person name="Lundell T."/>
            <person name="Morin E."/>
            <person name="Murat C."/>
            <person name="Sun H."/>
            <person name="Tunlid A."/>
            <person name="Henrissat B."/>
            <person name="Grigoriev I.V."/>
            <person name="Hibbett D.S."/>
            <person name="Martin F."/>
            <person name="Nordberg H.P."/>
            <person name="Cantor M.N."/>
            <person name="Hua S.X."/>
        </authorList>
    </citation>
    <scope>NUCLEOTIDE SEQUENCE [LARGE SCALE GENOMIC DNA]</scope>
    <source>
        <strain evidence="1 2">ATCC 200175</strain>
    </source>
</reference>
<proteinExistence type="predicted"/>
<dbReference type="HOGENOM" id="CLU_1876098_0_0_1"/>
<dbReference type="OrthoDB" id="8300214at2759"/>
<dbReference type="PANTHER" id="PTHR43667">
    <property type="entry name" value="CYCLOPROPANE-FATTY-ACYL-PHOSPHOLIPID SYNTHASE"/>
    <property type="match status" value="1"/>
</dbReference>
<evidence type="ECO:0000313" key="1">
    <source>
        <dbReference type="EMBL" id="KIJ10310.1"/>
    </source>
</evidence>
<dbReference type="InterPro" id="IPR050723">
    <property type="entry name" value="CFA/CMAS"/>
</dbReference>
<dbReference type="SUPFAM" id="SSF53335">
    <property type="entry name" value="S-adenosyl-L-methionine-dependent methyltransferases"/>
    <property type="match status" value="1"/>
</dbReference>
<dbReference type="Gene3D" id="3.40.50.150">
    <property type="entry name" value="Vaccinia Virus protein VP39"/>
    <property type="match status" value="1"/>
</dbReference>
<keyword evidence="2" id="KW-1185">Reference proteome</keyword>
<dbReference type="Proteomes" id="UP000053647">
    <property type="component" value="Unassembled WGS sequence"/>
</dbReference>
<dbReference type="Pfam" id="PF02353">
    <property type="entry name" value="CMAS"/>
    <property type="match status" value="1"/>
</dbReference>
<protein>
    <submittedName>
        <fullName evidence="1">Unplaced genomic scaffold PAXINscaffold_87, whole genome shotgun sequence</fullName>
    </submittedName>
</protein>
<name>A0A0C9T3V0_PAXIN</name>
<dbReference type="InterPro" id="IPR029063">
    <property type="entry name" value="SAM-dependent_MTases_sf"/>
</dbReference>
<dbReference type="PANTHER" id="PTHR43667:SF2">
    <property type="entry name" value="FATTY ACID C-METHYL TRANSFERASE"/>
    <property type="match status" value="1"/>
</dbReference>
<dbReference type="AlphaFoldDB" id="A0A0C9T3V0"/>
<sequence>MRYSPEKAGCVRGDLTDAWKEDDLYTAQINKIHLLLEKARLLPGDHFLEFETGWGQLAIEAAKMGCIVDTFTLSVQQKILTEQRIADEGLQDKITVHLHDYRNLPRHFQHQFDAFICVEMILSSKLVGNWLTYSAG</sequence>
<reference evidence="2" key="2">
    <citation type="submission" date="2015-01" db="EMBL/GenBank/DDBJ databases">
        <title>Evolutionary Origins and Diversification of the Mycorrhizal Mutualists.</title>
        <authorList>
            <consortium name="DOE Joint Genome Institute"/>
            <consortium name="Mycorrhizal Genomics Consortium"/>
            <person name="Kohler A."/>
            <person name="Kuo A."/>
            <person name="Nagy L.G."/>
            <person name="Floudas D."/>
            <person name="Copeland A."/>
            <person name="Barry K.W."/>
            <person name="Cichocki N."/>
            <person name="Veneault-Fourrey C."/>
            <person name="LaButti K."/>
            <person name="Lindquist E.A."/>
            <person name="Lipzen A."/>
            <person name="Lundell T."/>
            <person name="Morin E."/>
            <person name="Murat C."/>
            <person name="Riley R."/>
            <person name="Ohm R."/>
            <person name="Sun H."/>
            <person name="Tunlid A."/>
            <person name="Henrissat B."/>
            <person name="Grigoriev I.V."/>
            <person name="Hibbett D.S."/>
            <person name="Martin F."/>
        </authorList>
    </citation>
    <scope>NUCLEOTIDE SEQUENCE [LARGE SCALE GENOMIC DNA]</scope>
    <source>
        <strain evidence="2">ATCC 200175</strain>
    </source>
</reference>
<gene>
    <name evidence="1" type="ORF">PAXINDRAFT_16656</name>
</gene>
<accession>A0A0C9T3V0</accession>
<evidence type="ECO:0000313" key="2">
    <source>
        <dbReference type="Proteomes" id="UP000053647"/>
    </source>
</evidence>
<organism evidence="1 2">
    <name type="scientific">Paxillus involutus ATCC 200175</name>
    <dbReference type="NCBI Taxonomy" id="664439"/>
    <lineage>
        <taxon>Eukaryota</taxon>
        <taxon>Fungi</taxon>
        <taxon>Dikarya</taxon>
        <taxon>Basidiomycota</taxon>
        <taxon>Agaricomycotina</taxon>
        <taxon>Agaricomycetes</taxon>
        <taxon>Agaricomycetidae</taxon>
        <taxon>Boletales</taxon>
        <taxon>Paxilineae</taxon>
        <taxon>Paxillaceae</taxon>
        <taxon>Paxillus</taxon>
    </lineage>
</organism>